<comment type="caution">
    <text evidence="1">The sequence shown here is derived from an EMBL/GenBank/DDBJ whole genome shotgun (WGS) entry which is preliminary data.</text>
</comment>
<proteinExistence type="predicted"/>
<evidence type="ECO:0000313" key="1">
    <source>
        <dbReference type="EMBL" id="TWH68456.1"/>
    </source>
</evidence>
<dbReference type="AlphaFoldDB" id="A0A562IC74"/>
<sequence>MPRRTAGRTASRGVPHAVSVALGGADLPAFAPTEYADCPAAGWTVETLRGAAEGYAREHGLPSGAVRAAWLAFATAYDLATGNAVTVAPGVRHYGAASLRRAEIQERFSAR</sequence>
<keyword evidence="2" id="KW-1185">Reference proteome</keyword>
<dbReference type="Proteomes" id="UP000319825">
    <property type="component" value="Unassembled WGS sequence"/>
</dbReference>
<reference evidence="1 2" key="1">
    <citation type="submission" date="2019-07" db="EMBL/GenBank/DDBJ databases">
        <title>R&amp;d 2014.</title>
        <authorList>
            <person name="Klenk H.-P."/>
        </authorList>
    </citation>
    <scope>NUCLEOTIDE SEQUENCE [LARGE SCALE GENOMIC DNA]</scope>
    <source>
        <strain evidence="1 2">DSM 43868</strain>
    </source>
</reference>
<name>A0A562IC74_MICOL</name>
<organism evidence="1 2">
    <name type="scientific">Micromonospora olivasterospora</name>
    <dbReference type="NCBI Taxonomy" id="1880"/>
    <lineage>
        <taxon>Bacteria</taxon>
        <taxon>Bacillati</taxon>
        <taxon>Actinomycetota</taxon>
        <taxon>Actinomycetes</taxon>
        <taxon>Micromonosporales</taxon>
        <taxon>Micromonosporaceae</taxon>
        <taxon>Micromonospora</taxon>
    </lineage>
</organism>
<dbReference type="EMBL" id="VLKE01000001">
    <property type="protein sequence ID" value="TWH68456.1"/>
    <property type="molecule type" value="Genomic_DNA"/>
</dbReference>
<accession>A0A562IC74</accession>
<protein>
    <submittedName>
        <fullName evidence="1">Uncharacterized protein</fullName>
    </submittedName>
</protein>
<gene>
    <name evidence="1" type="ORF">JD77_03449</name>
</gene>
<evidence type="ECO:0000313" key="2">
    <source>
        <dbReference type="Proteomes" id="UP000319825"/>
    </source>
</evidence>